<feature type="compositionally biased region" description="Low complexity" evidence="1">
    <location>
        <begin position="526"/>
        <end position="547"/>
    </location>
</feature>
<gene>
    <name evidence="2" type="ORF">Vretimale_18429</name>
</gene>
<evidence type="ECO:0000313" key="3">
    <source>
        <dbReference type="Proteomes" id="UP000722791"/>
    </source>
</evidence>
<feature type="compositionally biased region" description="Low complexity" evidence="1">
    <location>
        <begin position="645"/>
        <end position="660"/>
    </location>
</feature>
<evidence type="ECO:0000313" key="2">
    <source>
        <dbReference type="EMBL" id="GIM15683.1"/>
    </source>
</evidence>
<comment type="caution">
    <text evidence="2">The sequence shown here is derived from an EMBL/GenBank/DDBJ whole genome shotgun (WGS) entry which is preliminary data.</text>
</comment>
<feature type="region of interest" description="Disordered" evidence="1">
    <location>
        <begin position="637"/>
        <end position="660"/>
    </location>
</feature>
<feature type="non-terminal residue" evidence="2">
    <location>
        <position position="760"/>
    </location>
</feature>
<feature type="region of interest" description="Disordered" evidence="1">
    <location>
        <begin position="674"/>
        <end position="725"/>
    </location>
</feature>
<feature type="compositionally biased region" description="Basic and acidic residues" evidence="1">
    <location>
        <begin position="501"/>
        <end position="519"/>
    </location>
</feature>
<feature type="region of interest" description="Disordered" evidence="1">
    <location>
        <begin position="495"/>
        <end position="551"/>
    </location>
</feature>
<organism evidence="2 3">
    <name type="scientific">Volvox reticuliferus</name>
    <dbReference type="NCBI Taxonomy" id="1737510"/>
    <lineage>
        <taxon>Eukaryota</taxon>
        <taxon>Viridiplantae</taxon>
        <taxon>Chlorophyta</taxon>
        <taxon>core chlorophytes</taxon>
        <taxon>Chlorophyceae</taxon>
        <taxon>CS clade</taxon>
        <taxon>Chlamydomonadales</taxon>
        <taxon>Volvocaceae</taxon>
        <taxon>Volvox</taxon>
    </lineage>
</organism>
<dbReference type="EMBL" id="BNCQ01000068">
    <property type="protein sequence ID" value="GIM15683.1"/>
    <property type="molecule type" value="Genomic_DNA"/>
</dbReference>
<sequence length="760" mass="79098">RQRRTSRRWLRPLLSKMYVVALRPAAAPPPPLSLLPPAWLKAFWSASGEQLRRSAASTSAASAGPASAGMRGYRPGLPPSAYFSASRGHLESSLHSQLPGDLDAACGSAGSGNPGRGSAWGAAEIAMLLWSVGALQLEPPAQWLEVALRAAAAVAPGAPPLALATTLRGAARIGTCAPVQPPSTIGAISGPLPLPRPPGAASPAPCAAAAGKRPAAVATATVAIAPALSSTSIATSAVPGALMTGRFKAGPLWTQHPSAGGVEEARDTACEPEPHAAARRTDLQLPHGAAGGIAAEPIGLAEKPLQLLSPPGPVRRRPLRPPVAPCQSLVAAFARAYLGHCAAAIGDFGPSQVVDFLAALEALSSSGHLPAPESLPLPISDLLDAATARLQRCYSLGLGVRHLIAAANSLAEMGHTPPADWLDWWLDEIYSSFVSGRLRGHELVDVLRALAVFRIVPGPTWRAALLSAAARQLRHTDRPALTRLVEAMAAGGLRLGGCGPDRPERHTDHHVNQDGDDSVHGGNRQTASASASAAATATTNTTAPTESEAQRESATSWSWLARFLRVWAGLRGVQRIRYYGLASPLLRPPTARQADRLCKALAVLAGPISAWPPGPRLAMRSVLLRVPELRGSGAIAQMPRRRARSWPAAATGTPANTTTASARARVYHGSLTRCMDPTASDREGSERGRLRGAVGHGNRDDIGSGQGGEGTAGWRRHSHHRPENPALGADLALQARGSSCSRALEHLDALKVAARELGLR</sequence>
<evidence type="ECO:0000256" key="1">
    <source>
        <dbReference type="SAM" id="MobiDB-lite"/>
    </source>
</evidence>
<name>A0A8J4GV02_9CHLO</name>
<dbReference type="AlphaFoldDB" id="A0A8J4GV02"/>
<feature type="compositionally biased region" description="Basic and acidic residues" evidence="1">
    <location>
        <begin position="679"/>
        <end position="689"/>
    </location>
</feature>
<dbReference type="Proteomes" id="UP000722791">
    <property type="component" value="Unassembled WGS sequence"/>
</dbReference>
<reference evidence="2" key="1">
    <citation type="journal article" date="2021" name="Proc. Natl. Acad. Sci. U.S.A.">
        <title>Three genomes in the algal genus Volvox reveal the fate of a haploid sex-determining region after a transition to homothallism.</title>
        <authorList>
            <person name="Yamamoto K."/>
            <person name="Hamaji T."/>
            <person name="Kawai-Toyooka H."/>
            <person name="Matsuzaki R."/>
            <person name="Takahashi F."/>
            <person name="Nishimura Y."/>
            <person name="Kawachi M."/>
            <person name="Noguchi H."/>
            <person name="Minakuchi Y."/>
            <person name="Umen J.G."/>
            <person name="Toyoda A."/>
            <person name="Nozaki H."/>
        </authorList>
    </citation>
    <scope>NUCLEOTIDE SEQUENCE</scope>
    <source>
        <strain evidence="2">NIES-3785</strain>
    </source>
</reference>
<accession>A0A8J4GV02</accession>
<protein>
    <submittedName>
        <fullName evidence="2">Uncharacterized protein</fullName>
    </submittedName>
</protein>
<proteinExistence type="predicted"/>